<dbReference type="InterPro" id="IPR002125">
    <property type="entry name" value="CMP_dCMP_dom"/>
</dbReference>
<evidence type="ECO:0000256" key="2">
    <source>
        <dbReference type="ARBA" id="ARBA00022833"/>
    </source>
</evidence>
<dbReference type="Gene3D" id="3.40.140.10">
    <property type="entry name" value="Cytidine Deaminase, domain 2"/>
    <property type="match status" value="1"/>
</dbReference>
<evidence type="ECO:0000313" key="4">
    <source>
        <dbReference type="EMBL" id="MBM7583815.1"/>
    </source>
</evidence>
<dbReference type="RefSeq" id="WP_205168045.1">
    <property type="nucleotide sequence ID" value="NZ_JAFBDZ010000001.1"/>
</dbReference>
<keyword evidence="2" id="KW-0862">Zinc</keyword>
<proteinExistence type="predicted"/>
<dbReference type="Pfam" id="PF00383">
    <property type="entry name" value="dCMP_cyt_deam_1"/>
    <property type="match status" value="1"/>
</dbReference>
<dbReference type="CDD" id="cd01285">
    <property type="entry name" value="nucleoside_deaminase"/>
    <property type="match status" value="1"/>
</dbReference>
<dbReference type="GO" id="GO:0052717">
    <property type="term" value="F:tRNA-specific adenosine-34 deaminase activity"/>
    <property type="evidence" value="ECO:0007669"/>
    <property type="project" value="UniProtKB-EC"/>
</dbReference>
<keyword evidence="1" id="KW-0479">Metal-binding</keyword>
<evidence type="ECO:0000313" key="5">
    <source>
        <dbReference type="Proteomes" id="UP001646157"/>
    </source>
</evidence>
<dbReference type="PANTHER" id="PTHR11079:SF202">
    <property type="entry name" value="TRNA-SPECIFIC ADENOSINE DEAMINASE"/>
    <property type="match status" value="1"/>
</dbReference>
<evidence type="ECO:0000256" key="1">
    <source>
        <dbReference type="ARBA" id="ARBA00022723"/>
    </source>
</evidence>
<keyword evidence="5" id="KW-1185">Reference proteome</keyword>
<protein>
    <submittedName>
        <fullName evidence="4">tRNA(Adenine34) deaminase</fullName>
        <ecNumber evidence="4">3.5.4.33</ecNumber>
    </submittedName>
</protein>
<dbReference type="PROSITE" id="PS51747">
    <property type="entry name" value="CYT_DCMP_DEAMINASES_2"/>
    <property type="match status" value="1"/>
</dbReference>
<dbReference type="EC" id="3.5.4.33" evidence="4"/>
<dbReference type="PANTHER" id="PTHR11079">
    <property type="entry name" value="CYTOSINE DEAMINASE FAMILY MEMBER"/>
    <property type="match status" value="1"/>
</dbReference>
<dbReference type="PROSITE" id="PS00903">
    <property type="entry name" value="CYT_DCMP_DEAMINASES_1"/>
    <property type="match status" value="1"/>
</dbReference>
<gene>
    <name evidence="4" type="ORF">JOC86_000352</name>
</gene>
<dbReference type="EMBL" id="JAFBDZ010000001">
    <property type="protein sequence ID" value="MBM7583815.1"/>
    <property type="molecule type" value="Genomic_DNA"/>
</dbReference>
<evidence type="ECO:0000259" key="3">
    <source>
        <dbReference type="PROSITE" id="PS51747"/>
    </source>
</evidence>
<feature type="domain" description="CMP/dCMP-type deaminase" evidence="3">
    <location>
        <begin position="4"/>
        <end position="116"/>
    </location>
</feature>
<keyword evidence="4" id="KW-0378">Hydrolase</keyword>
<organism evidence="4 5">
    <name type="scientific">Rossellomorea pakistanensis</name>
    <dbReference type="NCBI Taxonomy" id="992288"/>
    <lineage>
        <taxon>Bacteria</taxon>
        <taxon>Bacillati</taxon>
        <taxon>Bacillota</taxon>
        <taxon>Bacilli</taxon>
        <taxon>Bacillales</taxon>
        <taxon>Bacillaceae</taxon>
        <taxon>Rossellomorea</taxon>
    </lineage>
</organism>
<sequence>MNHEKDRFFLELVLKEGEKAFFEHTYPVGAVIVDENGTLISKGKNRVYSSNDLTSHAEIEAIRNAGKKMMQAKILKKRWTLYTSLEPCPMCTGALLFAHIKKVVWILNDEAGFGGFTKIRKSKVFDERFNQISYVEEPFLDLKEKQQELMKRWLEHPNNVINQRMNLVEKSTQ</sequence>
<dbReference type="InterPro" id="IPR016193">
    <property type="entry name" value="Cytidine_deaminase-like"/>
</dbReference>
<dbReference type="Proteomes" id="UP001646157">
    <property type="component" value="Unassembled WGS sequence"/>
</dbReference>
<comment type="caution">
    <text evidence="4">The sequence shown here is derived from an EMBL/GenBank/DDBJ whole genome shotgun (WGS) entry which is preliminary data.</text>
</comment>
<name>A0ABS2N7N9_9BACI</name>
<reference evidence="4 5" key="1">
    <citation type="submission" date="2021-01" db="EMBL/GenBank/DDBJ databases">
        <title>Genomic Encyclopedia of Type Strains, Phase IV (KMG-IV): sequencing the most valuable type-strain genomes for metagenomic binning, comparative biology and taxonomic classification.</title>
        <authorList>
            <person name="Goeker M."/>
        </authorList>
    </citation>
    <scope>NUCLEOTIDE SEQUENCE [LARGE SCALE GENOMIC DNA]</scope>
    <source>
        <strain evidence="4 5">DSM 24834</strain>
    </source>
</reference>
<dbReference type="InterPro" id="IPR016192">
    <property type="entry name" value="APOBEC/CMP_deaminase_Zn-bd"/>
</dbReference>
<accession>A0ABS2N7N9</accession>
<dbReference type="SUPFAM" id="SSF53927">
    <property type="entry name" value="Cytidine deaminase-like"/>
    <property type="match status" value="1"/>
</dbReference>